<dbReference type="Proteomes" id="UP000324897">
    <property type="component" value="Unassembled WGS sequence"/>
</dbReference>
<reference evidence="2 3" key="1">
    <citation type="journal article" date="2019" name="Sci. Rep.">
        <title>A high-quality genome of Eragrostis curvula grass provides insights into Poaceae evolution and supports new strategies to enhance forage quality.</title>
        <authorList>
            <person name="Carballo J."/>
            <person name="Santos B.A.C.M."/>
            <person name="Zappacosta D."/>
            <person name="Garbus I."/>
            <person name="Selva J.P."/>
            <person name="Gallo C.A."/>
            <person name="Diaz A."/>
            <person name="Albertini E."/>
            <person name="Caccamo M."/>
            <person name="Echenique V."/>
        </authorList>
    </citation>
    <scope>NUCLEOTIDE SEQUENCE [LARGE SCALE GENOMIC DNA]</scope>
    <source>
        <strain evidence="3">cv. Victoria</strain>
        <tissue evidence="2">Leaf</tissue>
    </source>
</reference>
<evidence type="ECO:0000256" key="1">
    <source>
        <dbReference type="SAM" id="MobiDB-lite"/>
    </source>
</evidence>
<gene>
    <name evidence="2" type="ORF">EJB05_16941</name>
</gene>
<sequence length="187" mass="21047">MDVAGAPFLLSSPMDLAGAPSPSLPPFSHGSSPRSHFLSPLQLLIPVAMLSPTPVRTPRPASSMGRARRARSSTRQRRSGARPPRRRRRFKDLDRDFLAQLPDPAMLQQDPQRLLPGLPRHRHGDQQLEHGPPQRRWLGVLVLALSLDGMTVFSVVKKFHRKFALLYSFVLDKLEEHVLEMMPGMRS</sequence>
<proteinExistence type="predicted"/>
<dbReference type="Gramene" id="TVU35072">
    <property type="protein sequence ID" value="TVU35072"/>
    <property type="gene ID" value="EJB05_16941"/>
</dbReference>
<organism evidence="2 3">
    <name type="scientific">Eragrostis curvula</name>
    <name type="common">weeping love grass</name>
    <dbReference type="NCBI Taxonomy" id="38414"/>
    <lineage>
        <taxon>Eukaryota</taxon>
        <taxon>Viridiplantae</taxon>
        <taxon>Streptophyta</taxon>
        <taxon>Embryophyta</taxon>
        <taxon>Tracheophyta</taxon>
        <taxon>Spermatophyta</taxon>
        <taxon>Magnoliopsida</taxon>
        <taxon>Liliopsida</taxon>
        <taxon>Poales</taxon>
        <taxon>Poaceae</taxon>
        <taxon>PACMAD clade</taxon>
        <taxon>Chloridoideae</taxon>
        <taxon>Eragrostideae</taxon>
        <taxon>Eragrostidinae</taxon>
        <taxon>Eragrostis</taxon>
    </lineage>
</organism>
<feature type="compositionally biased region" description="Basic residues" evidence="1">
    <location>
        <begin position="66"/>
        <end position="90"/>
    </location>
</feature>
<feature type="non-terminal residue" evidence="2">
    <location>
        <position position="1"/>
    </location>
</feature>
<accession>A0A5J9VFL6</accession>
<feature type="region of interest" description="Disordered" evidence="1">
    <location>
        <begin position="52"/>
        <end position="131"/>
    </location>
</feature>
<protein>
    <submittedName>
        <fullName evidence="2">Uncharacterized protein</fullName>
    </submittedName>
</protein>
<comment type="caution">
    <text evidence="2">The sequence shown here is derived from an EMBL/GenBank/DDBJ whole genome shotgun (WGS) entry which is preliminary data.</text>
</comment>
<dbReference type="AlphaFoldDB" id="A0A5J9VFL6"/>
<evidence type="ECO:0000313" key="3">
    <source>
        <dbReference type="Proteomes" id="UP000324897"/>
    </source>
</evidence>
<evidence type="ECO:0000313" key="2">
    <source>
        <dbReference type="EMBL" id="TVU35072.1"/>
    </source>
</evidence>
<dbReference type="EMBL" id="RWGY01000009">
    <property type="protein sequence ID" value="TVU35072.1"/>
    <property type="molecule type" value="Genomic_DNA"/>
</dbReference>
<name>A0A5J9VFL6_9POAL</name>
<keyword evidence="3" id="KW-1185">Reference proteome</keyword>